<organism evidence="3 4">
    <name type="scientific">Jiangella asiatica</name>
    <dbReference type="NCBI Taxonomy" id="2530372"/>
    <lineage>
        <taxon>Bacteria</taxon>
        <taxon>Bacillati</taxon>
        <taxon>Actinomycetota</taxon>
        <taxon>Actinomycetes</taxon>
        <taxon>Jiangellales</taxon>
        <taxon>Jiangellaceae</taxon>
        <taxon>Jiangella</taxon>
    </lineage>
</organism>
<dbReference type="Gene3D" id="3.40.50.720">
    <property type="entry name" value="NAD(P)-binding Rossmann-like Domain"/>
    <property type="match status" value="1"/>
</dbReference>
<dbReference type="InterPro" id="IPR036291">
    <property type="entry name" value="NAD(P)-bd_dom_sf"/>
</dbReference>
<keyword evidence="4" id="KW-1185">Reference proteome</keyword>
<protein>
    <submittedName>
        <fullName evidence="3">NAD(P)-dependent oxidoreductase</fullName>
    </submittedName>
</protein>
<name>A0A4R5D9N0_9ACTN</name>
<comment type="caution">
    <text evidence="3">The sequence shown here is derived from an EMBL/GenBank/DDBJ whole genome shotgun (WGS) entry which is preliminary data.</text>
</comment>
<evidence type="ECO:0000256" key="1">
    <source>
        <dbReference type="SAM" id="MobiDB-lite"/>
    </source>
</evidence>
<evidence type="ECO:0000313" key="3">
    <source>
        <dbReference type="EMBL" id="TDE08640.1"/>
    </source>
</evidence>
<dbReference type="AlphaFoldDB" id="A0A4R5D9N0"/>
<feature type="region of interest" description="Disordered" evidence="1">
    <location>
        <begin position="555"/>
        <end position="590"/>
    </location>
</feature>
<feature type="domain" description="NAD-dependent epimerase/dehydratase" evidence="2">
    <location>
        <begin position="787"/>
        <end position="948"/>
    </location>
</feature>
<gene>
    <name evidence="3" type="ORF">E1269_16670</name>
</gene>
<evidence type="ECO:0000313" key="4">
    <source>
        <dbReference type="Proteomes" id="UP000294739"/>
    </source>
</evidence>
<feature type="compositionally biased region" description="Polar residues" evidence="1">
    <location>
        <begin position="722"/>
        <end position="734"/>
    </location>
</feature>
<accession>A0A4R5D9N0</accession>
<dbReference type="InterPro" id="IPR001509">
    <property type="entry name" value="Epimerase_deHydtase"/>
</dbReference>
<evidence type="ECO:0000259" key="2">
    <source>
        <dbReference type="Pfam" id="PF01370"/>
    </source>
</evidence>
<reference evidence="3 4" key="1">
    <citation type="submission" date="2019-03" db="EMBL/GenBank/DDBJ databases">
        <title>Draft genome sequences of novel Actinobacteria.</title>
        <authorList>
            <person name="Sahin N."/>
            <person name="Ay H."/>
            <person name="Saygin H."/>
        </authorList>
    </citation>
    <scope>NUCLEOTIDE SEQUENCE [LARGE SCALE GENOMIC DNA]</scope>
    <source>
        <strain evidence="3 4">5K138</strain>
    </source>
</reference>
<proteinExistence type="predicted"/>
<dbReference type="InterPro" id="IPR050177">
    <property type="entry name" value="Lipid_A_modif_metabolic_enz"/>
</dbReference>
<dbReference type="EMBL" id="SMKZ01000023">
    <property type="protein sequence ID" value="TDE08640.1"/>
    <property type="molecule type" value="Genomic_DNA"/>
</dbReference>
<sequence length="1032" mass="109273">MRPGHRHVARRLRLQREVPPIQCRAAGVVEVAVAVHGQRPDAGRGQLAHGPGLWVDPPQAAGAGDVEVAVLVEGQLPVVAVHVAAAREELLGAGDGVRGQVVGEQRPVGDTPQRAVGVERQAVDGLAAGHGHDAVQHVAGGRVGDEQLGLGGHGVDAVAAVDRGPAVDEPVAFGQRHHALVGNDVAMRHHLAGGRIPEAQRAAQPAGLRHAADRHHAVDLDEGLRAVLLVGDGRGRARVGAHAPRLGGVEVQQACVGVPAVHEVVAVRPEALDLPGAGEQTRRVVVGVEAGHPRRGQERADVDRAVRAAAQGRDEVRGALEVALTDVRGLLRLRVPDVDAPVVVGHRQRQPREVRVVHVDPRPGAGERVGTPADRCVRVRVQVVGDDPGGGDAEVDALARRIRRRDRPAGDARHDVHELAGDGVVHEQVVGGLDTQQQVVAGQRHVVDDLMGRVLLGQRDLLERAGGAVEPGQLRPRLGADPHALLVHREGPGVRLPRHRLAVVGELAGGGVVRDQLAAGVRAAVDDAVRRRGQPPDTLAGERHAQRRHRVVARRPGVHLPLGHGEVDRAVDGVEGTGPAVDPGREPLGEDDLAAAQVGGLEHARRLVVAGGHPVRLRPALGVDALGLVLREHPALDRIAQGLLGSDDRRLRGRCRRGRCRRGRCRHRTHHDHGCDDHCHQRRSVLPHGGLLIGVPISAHPVMGPSWQLRLNRGKGHERSQLRSSPIPQVSVPSGQLPPWPAPTTPSSRPTTECPTGSEARAAASVRRCDRPGPGTTLRERDGRMHVLVIGGSGMVGSHTVPHLTDRHTVRVLDPRPVEADGVTWVAGDARSPDDVGPAMKGIDGVVHMAAAIPRAKGYDPVANRTAFEVNVGSLHLALSLADAAGVRSFVHISTMSVFERYSHEPIDPATATPDATAPYGLTKRLGEQVVAALTPGLGLAACSLRLTYPTPDEDWPLWRSPEGGAPRIMTMRDRKAAITSLATSDLAAAIDRALDYRGPYRAFTVTADVAGVSVVPDDTPDVLGWQPVRVP</sequence>
<dbReference type="PANTHER" id="PTHR43245">
    <property type="entry name" value="BIFUNCTIONAL POLYMYXIN RESISTANCE PROTEIN ARNA"/>
    <property type="match status" value="1"/>
</dbReference>
<feature type="region of interest" description="Disordered" evidence="1">
    <location>
        <begin position="713"/>
        <end position="779"/>
    </location>
</feature>
<dbReference type="Proteomes" id="UP000294739">
    <property type="component" value="Unassembled WGS sequence"/>
</dbReference>
<dbReference type="InParanoid" id="A0A4R5D9N0"/>
<dbReference type="SUPFAM" id="SSF51735">
    <property type="entry name" value="NAD(P)-binding Rossmann-fold domains"/>
    <property type="match status" value="1"/>
</dbReference>
<dbReference type="OrthoDB" id="9795501at2"/>
<dbReference type="Pfam" id="PF01370">
    <property type="entry name" value="Epimerase"/>
    <property type="match status" value="1"/>
</dbReference>
<feature type="compositionally biased region" description="Low complexity" evidence="1">
    <location>
        <begin position="745"/>
        <end position="756"/>
    </location>
</feature>